<dbReference type="PROSITE" id="PS50977">
    <property type="entry name" value="HTH_TETR_2"/>
    <property type="match status" value="1"/>
</dbReference>
<protein>
    <submittedName>
        <fullName evidence="4">TetR/AcrR family transcriptional regulator</fullName>
    </submittedName>
</protein>
<dbReference type="InterPro" id="IPR001647">
    <property type="entry name" value="HTH_TetR"/>
</dbReference>
<evidence type="ECO:0000313" key="5">
    <source>
        <dbReference type="Proteomes" id="UP001500301"/>
    </source>
</evidence>
<evidence type="ECO:0000313" key="4">
    <source>
        <dbReference type="EMBL" id="GAA3542051.1"/>
    </source>
</evidence>
<gene>
    <name evidence="4" type="ORF">GCM10022263_31520</name>
</gene>
<keyword evidence="1 2" id="KW-0238">DNA-binding</keyword>
<proteinExistence type="predicted"/>
<dbReference type="PANTHER" id="PTHR30055">
    <property type="entry name" value="HTH-TYPE TRANSCRIPTIONAL REGULATOR RUTR"/>
    <property type="match status" value="1"/>
</dbReference>
<reference evidence="5" key="1">
    <citation type="journal article" date="2019" name="Int. J. Syst. Evol. Microbiol.">
        <title>The Global Catalogue of Microorganisms (GCM) 10K type strain sequencing project: providing services to taxonomists for standard genome sequencing and annotation.</title>
        <authorList>
            <consortium name="The Broad Institute Genomics Platform"/>
            <consortium name="The Broad Institute Genome Sequencing Center for Infectious Disease"/>
            <person name="Wu L."/>
            <person name="Ma J."/>
        </authorList>
    </citation>
    <scope>NUCLEOTIDE SEQUENCE [LARGE SCALE GENOMIC DNA]</scope>
    <source>
        <strain evidence="5">JCM 17460</strain>
    </source>
</reference>
<name>A0ABP6VXL9_9ACTN</name>
<feature type="domain" description="HTH tetR-type" evidence="3">
    <location>
        <begin position="23"/>
        <end position="84"/>
    </location>
</feature>
<evidence type="ECO:0000256" key="2">
    <source>
        <dbReference type="PROSITE-ProRule" id="PRU00335"/>
    </source>
</evidence>
<dbReference type="Proteomes" id="UP001500301">
    <property type="component" value="Unassembled WGS sequence"/>
</dbReference>
<comment type="caution">
    <text evidence="4">The sequence shown here is derived from an EMBL/GenBank/DDBJ whole genome shotgun (WGS) entry which is preliminary data.</text>
</comment>
<keyword evidence="5" id="KW-1185">Reference proteome</keyword>
<accession>A0ABP6VXL9</accession>
<sequence length="252" mass="27703">MTSDGAETEQLDGRRRRWQEHNQVRRQVIIDAAVAVLEHQAPGEEFQVQAVADEAGMSRTVIYRHFEDRSDLDRAVQRAICDQLGVELLPALSYDGTPDQIIHRMVGSFVRWAEAHPTLYWFAERDLAGWGPSPLSRAVEQVAEGIEGIMAIVVAALGVELSDDDRAGLDPWVFGMIGAVFAAVRRWLERDRREPGIEACIAILSESIWLQINGMALARGLNLPDLPVADLLQTLGPAEDPSRMAGASEGGA</sequence>
<dbReference type="RefSeq" id="WP_218233659.1">
    <property type="nucleotide sequence ID" value="NZ_BAABBB010000018.1"/>
</dbReference>
<feature type="DNA-binding region" description="H-T-H motif" evidence="2">
    <location>
        <begin position="47"/>
        <end position="66"/>
    </location>
</feature>
<evidence type="ECO:0000259" key="3">
    <source>
        <dbReference type="PROSITE" id="PS50977"/>
    </source>
</evidence>
<dbReference type="InterPro" id="IPR050109">
    <property type="entry name" value="HTH-type_TetR-like_transc_reg"/>
</dbReference>
<organism evidence="4 5">
    <name type="scientific">Nocardioides daeguensis</name>
    <dbReference type="NCBI Taxonomy" id="908359"/>
    <lineage>
        <taxon>Bacteria</taxon>
        <taxon>Bacillati</taxon>
        <taxon>Actinomycetota</taxon>
        <taxon>Actinomycetes</taxon>
        <taxon>Propionibacteriales</taxon>
        <taxon>Nocardioidaceae</taxon>
        <taxon>Nocardioides</taxon>
    </lineage>
</organism>
<dbReference type="EMBL" id="BAABBB010000018">
    <property type="protein sequence ID" value="GAA3542051.1"/>
    <property type="molecule type" value="Genomic_DNA"/>
</dbReference>
<dbReference type="Pfam" id="PF00440">
    <property type="entry name" value="TetR_N"/>
    <property type="match status" value="1"/>
</dbReference>
<evidence type="ECO:0000256" key="1">
    <source>
        <dbReference type="ARBA" id="ARBA00023125"/>
    </source>
</evidence>
<dbReference type="PANTHER" id="PTHR30055:SF160">
    <property type="entry name" value="TRANSCRIPTIONAL REGULATORY PROTEIN (PROBABLY ASNC-FAMILY)-RELATED"/>
    <property type="match status" value="1"/>
</dbReference>